<gene>
    <name evidence="4" type="ORF">MUB52_22380</name>
</gene>
<keyword evidence="5" id="KW-1185">Reference proteome</keyword>
<comment type="cofactor">
    <cofactor evidence="1 3">
        <name>pyridoxal 5'-phosphate</name>
        <dbReference type="ChEBI" id="CHEBI:597326"/>
    </cofactor>
</comment>
<dbReference type="RefSeq" id="WP_263846393.1">
    <property type="nucleotide sequence ID" value="NZ_JALIEB010000031.1"/>
</dbReference>
<comment type="caution">
    <text evidence="4">The sequence shown here is derived from an EMBL/GenBank/DDBJ whole genome shotgun (WGS) entry which is preliminary data.</text>
</comment>
<evidence type="ECO:0000256" key="2">
    <source>
        <dbReference type="ARBA" id="ARBA00022898"/>
    </source>
</evidence>
<proteinExistence type="inferred from homology"/>
<organism evidence="4 5">
    <name type="scientific">Roseobacter sinensis</name>
    <dbReference type="NCBI Taxonomy" id="2931391"/>
    <lineage>
        <taxon>Bacteria</taxon>
        <taxon>Pseudomonadati</taxon>
        <taxon>Pseudomonadota</taxon>
        <taxon>Alphaproteobacteria</taxon>
        <taxon>Rhodobacterales</taxon>
        <taxon>Roseobacteraceae</taxon>
        <taxon>Roseobacter</taxon>
    </lineage>
</organism>
<sequence>MDWTIVFDTLQAFEAARCARYETGTPYCGRYGKAATAELEHMLAALHHAHGVRLTSSGVAVIPLALLTFVRPGSHLLVAGHV</sequence>
<dbReference type="GO" id="GO:0016740">
    <property type="term" value="F:transferase activity"/>
    <property type="evidence" value="ECO:0007669"/>
    <property type="project" value="UniProtKB-KW"/>
</dbReference>
<dbReference type="EMBL" id="JALIEB010000031">
    <property type="protein sequence ID" value="MCV3274189.1"/>
    <property type="molecule type" value="Genomic_DNA"/>
</dbReference>
<name>A0ABT3BKT5_9RHOB</name>
<evidence type="ECO:0000256" key="3">
    <source>
        <dbReference type="RuleBase" id="RU362118"/>
    </source>
</evidence>
<dbReference type="InterPro" id="IPR000277">
    <property type="entry name" value="Cys/Met-Metab_PyrdxlP-dep_enz"/>
</dbReference>
<keyword evidence="4" id="KW-0808">Transferase</keyword>
<keyword evidence="2 3" id="KW-0663">Pyridoxal phosphate</keyword>
<comment type="similarity">
    <text evidence="3">Belongs to the trans-sulfuration enzymes family.</text>
</comment>
<evidence type="ECO:0000256" key="1">
    <source>
        <dbReference type="ARBA" id="ARBA00001933"/>
    </source>
</evidence>
<dbReference type="Gene3D" id="3.40.640.10">
    <property type="entry name" value="Type I PLP-dependent aspartate aminotransferase-like (Major domain)"/>
    <property type="match status" value="1"/>
</dbReference>
<dbReference type="Pfam" id="PF01053">
    <property type="entry name" value="Cys_Met_Meta_PP"/>
    <property type="match status" value="1"/>
</dbReference>
<dbReference type="SUPFAM" id="SSF53383">
    <property type="entry name" value="PLP-dependent transferases"/>
    <property type="match status" value="1"/>
</dbReference>
<dbReference type="Proteomes" id="UP001208690">
    <property type="component" value="Unassembled WGS sequence"/>
</dbReference>
<dbReference type="InterPro" id="IPR015421">
    <property type="entry name" value="PyrdxlP-dep_Trfase_major"/>
</dbReference>
<evidence type="ECO:0000313" key="4">
    <source>
        <dbReference type="EMBL" id="MCV3274189.1"/>
    </source>
</evidence>
<evidence type="ECO:0000313" key="5">
    <source>
        <dbReference type="Proteomes" id="UP001208690"/>
    </source>
</evidence>
<dbReference type="InterPro" id="IPR015424">
    <property type="entry name" value="PyrdxlP-dep_Trfase"/>
</dbReference>
<accession>A0ABT3BKT5</accession>
<protein>
    <submittedName>
        <fullName evidence="4">PLP-dependent transferase</fullName>
    </submittedName>
</protein>
<reference evidence="4 5" key="1">
    <citation type="submission" date="2022-04" db="EMBL/GenBank/DDBJ databases">
        <title>Roseobacter sp. WL0113 is a bacterium isolated from neritic sediment.</title>
        <authorList>
            <person name="Wang L."/>
            <person name="He W."/>
            <person name="Zhang D.-F."/>
        </authorList>
    </citation>
    <scope>NUCLEOTIDE SEQUENCE [LARGE SCALE GENOMIC DNA]</scope>
    <source>
        <strain evidence="4 5">WL0113</strain>
    </source>
</reference>